<dbReference type="PANTHER" id="PTHR21262:SF31">
    <property type="entry name" value="GTP PYROPHOSPHOKINASE"/>
    <property type="match status" value="1"/>
</dbReference>
<dbReference type="SMART" id="SM00471">
    <property type="entry name" value="HDc"/>
    <property type="match status" value="1"/>
</dbReference>
<dbReference type="PATRIC" id="fig|742743.3.peg.761"/>
<dbReference type="GO" id="GO:0015970">
    <property type="term" value="P:guanosine tetraphosphate biosynthetic process"/>
    <property type="evidence" value="ECO:0007669"/>
    <property type="project" value="UniProtKB-UniPathway"/>
</dbReference>
<keyword evidence="9" id="KW-1185">Reference proteome</keyword>
<dbReference type="STRING" id="742743.HMPREF9453_00751"/>
<evidence type="ECO:0000313" key="9">
    <source>
        <dbReference type="Proteomes" id="UP000003277"/>
    </source>
</evidence>
<dbReference type="FunFam" id="1.10.3210.10:FF:000001">
    <property type="entry name" value="GTP pyrophosphokinase RelA"/>
    <property type="match status" value="1"/>
</dbReference>
<feature type="domain" description="TGS" evidence="7">
    <location>
        <begin position="458"/>
        <end position="519"/>
    </location>
</feature>
<gene>
    <name evidence="8" type="ORF">HMPREF9453_00751</name>
</gene>
<dbReference type="CDD" id="cd04876">
    <property type="entry name" value="ACT_RelA-SpoT"/>
    <property type="match status" value="1"/>
</dbReference>
<dbReference type="SUPFAM" id="SSF81271">
    <property type="entry name" value="TGS-like"/>
    <property type="match status" value="1"/>
</dbReference>
<dbReference type="InterPro" id="IPR006674">
    <property type="entry name" value="HD_domain"/>
</dbReference>
<sequence length="800" mass="91755">MMNENMDKKENVKEEEMPALPKTTNLAGVFNQNLNEETIHTDASASTLAEFLIHQEEYVERQKQKKDWGGEKEEEYKRLMDKVKTYIKDPKSLEAIEEAYELASKAHAAQVRATGEPYIIHPLAVAYILAELEMDPQGIMAALLHDVVEDTEYTLEDIKMMFGEEVAFLVDGVTKLSQFHYKDKEDQQLENFRKMFLAMAKDIRVVVIKLADRLHNMRTLGVFRREKQQRIAKETIEIYAPLAHRLGIYNIKWELEDLCFHYLHPEEYYDLVRQMKQKRKAREEIVNDTMRVLHDHIEEAGIKATITGRPKHFYSIYKKMKRDNKDLSQIYDLYAVRVIVDTIPQCYAVLGIAHSLWKPLPNRFKDYIAVPKPNMYQSLHTTVIGTRGQPVEIQIRTWEMHHISEYGVAAHWRYKEGKQAGSKDFDAKISWLRRILEWQDTSNPKEFMNALKLDVFSDEVFVFTPKGDVINLPKGSIPIDFAYRIHTEVGNRCVGAKVNNKIVPLDTKLKNGDIVSIITSKTGKPSYDWINMVGAADSKAKIRSWFKKENRSENISRGQEALIQEADRLGYEWKKLIARDRLAQVARTFNNMNTEDMLASVGFGGVAVKSVILKLTELYKRELNAQKPAAQKTAKALENLKMRSVKTRSNSGVLVKGEEGLVVHLSKCCNPVPGDDIVGFVTRGRGVSVHRADCPNAINFPDKDRMIDVSWEEQTSSMFLVTIEVISYDRTGLMADILAALTEMKLSVSKANVKVENNGMAVMHLGIQIKDLQQLDYIMTKIRRIKGVHSVRRMHSMQGE</sequence>
<dbReference type="AlphaFoldDB" id="H1CZF8"/>
<dbReference type="InterPro" id="IPR033655">
    <property type="entry name" value="TGS_RelA/SpoT"/>
</dbReference>
<dbReference type="PROSITE" id="PS51880">
    <property type="entry name" value="TGS"/>
    <property type="match status" value="1"/>
</dbReference>
<comment type="similarity">
    <text evidence="4">Belongs to the relA/spoT family.</text>
</comment>
<comment type="pathway">
    <text evidence="1">Purine metabolism; ppGpp biosynthesis; ppGpp from GTP: step 1/2.</text>
</comment>
<comment type="catalytic activity">
    <reaction evidence="3">
        <text>GTP + ATP = guanosine 3'-diphosphate 5'-triphosphate + AMP</text>
        <dbReference type="Rhea" id="RHEA:22088"/>
        <dbReference type="ChEBI" id="CHEBI:30616"/>
        <dbReference type="ChEBI" id="CHEBI:37565"/>
        <dbReference type="ChEBI" id="CHEBI:142410"/>
        <dbReference type="ChEBI" id="CHEBI:456215"/>
        <dbReference type="EC" id="2.7.6.5"/>
    </reaction>
</comment>
<comment type="function">
    <text evidence="4">In eubacteria ppGpp (guanosine 3'-diphosphate 5'-diphosphate) is a mediator of the stringent response that coordinates a variety of cellular activities in response to changes in nutritional abundance.</text>
</comment>
<feature type="domain" description="ACT" evidence="5">
    <location>
        <begin position="722"/>
        <end position="796"/>
    </location>
</feature>
<evidence type="ECO:0000259" key="5">
    <source>
        <dbReference type="PROSITE" id="PS51671"/>
    </source>
</evidence>
<dbReference type="InterPro" id="IPR012675">
    <property type="entry name" value="Beta-grasp_dom_sf"/>
</dbReference>
<evidence type="ECO:0000259" key="7">
    <source>
        <dbReference type="PROSITE" id="PS51880"/>
    </source>
</evidence>
<dbReference type="Gene3D" id="3.30.460.10">
    <property type="entry name" value="Beta Polymerase, domain 2"/>
    <property type="match status" value="1"/>
</dbReference>
<dbReference type="FunFam" id="3.10.20.30:FF:000002">
    <property type="entry name" value="GTP pyrophosphokinase (RelA/SpoT)"/>
    <property type="match status" value="1"/>
</dbReference>
<evidence type="ECO:0000256" key="3">
    <source>
        <dbReference type="ARBA" id="ARBA00048244"/>
    </source>
</evidence>
<dbReference type="PANTHER" id="PTHR21262">
    <property type="entry name" value="GUANOSINE-3',5'-BIS DIPHOSPHATE 3'-PYROPHOSPHOHYDROLASE"/>
    <property type="match status" value="1"/>
</dbReference>
<dbReference type="InterPro" id="IPR012676">
    <property type="entry name" value="TGS-like"/>
</dbReference>
<dbReference type="InterPro" id="IPR045865">
    <property type="entry name" value="ACT-like_dom_sf"/>
</dbReference>
<dbReference type="InterPro" id="IPR045600">
    <property type="entry name" value="RelA/SpoT_AH_RIS"/>
</dbReference>
<comment type="caution">
    <text evidence="8">The sequence shown here is derived from an EMBL/GenBank/DDBJ whole genome shotgun (WGS) entry which is preliminary data.</text>
</comment>
<dbReference type="EMBL" id="ADLT01000017">
    <property type="protein sequence ID" value="EHO63326.1"/>
    <property type="molecule type" value="Genomic_DNA"/>
</dbReference>
<dbReference type="SUPFAM" id="SSF109604">
    <property type="entry name" value="HD-domain/PDEase-like"/>
    <property type="match status" value="1"/>
</dbReference>
<evidence type="ECO:0000256" key="2">
    <source>
        <dbReference type="ARBA" id="ARBA00013251"/>
    </source>
</evidence>
<accession>H1CZF8</accession>
<proteinExistence type="inferred from homology"/>
<dbReference type="SMART" id="SM00954">
    <property type="entry name" value="RelA_SpoT"/>
    <property type="match status" value="1"/>
</dbReference>
<dbReference type="InterPro" id="IPR043519">
    <property type="entry name" value="NT_sf"/>
</dbReference>
<dbReference type="Proteomes" id="UP000003277">
    <property type="component" value="Unassembled WGS sequence"/>
</dbReference>
<dbReference type="InterPro" id="IPR003607">
    <property type="entry name" value="HD/PDEase_dom"/>
</dbReference>
<dbReference type="InterPro" id="IPR002912">
    <property type="entry name" value="ACT_dom"/>
</dbReference>
<dbReference type="Pfam" id="PF02824">
    <property type="entry name" value="TGS"/>
    <property type="match status" value="1"/>
</dbReference>
<dbReference type="GO" id="GO:0005886">
    <property type="term" value="C:plasma membrane"/>
    <property type="evidence" value="ECO:0007669"/>
    <property type="project" value="TreeGrafter"/>
</dbReference>
<dbReference type="CDD" id="cd00077">
    <property type="entry name" value="HDc"/>
    <property type="match status" value="1"/>
</dbReference>
<organism evidence="8 9">
    <name type="scientific">Dialister succinatiphilus YIT 11850</name>
    <dbReference type="NCBI Taxonomy" id="742743"/>
    <lineage>
        <taxon>Bacteria</taxon>
        <taxon>Bacillati</taxon>
        <taxon>Bacillota</taxon>
        <taxon>Negativicutes</taxon>
        <taxon>Veillonellales</taxon>
        <taxon>Veillonellaceae</taxon>
        <taxon>Dialister</taxon>
    </lineage>
</organism>
<dbReference type="HOGENOM" id="CLU_012300_3_0_9"/>
<dbReference type="eggNOG" id="COG0317">
    <property type="taxonomic scope" value="Bacteria"/>
</dbReference>
<dbReference type="Gene3D" id="3.10.20.30">
    <property type="match status" value="1"/>
</dbReference>
<dbReference type="EC" id="2.7.6.5" evidence="2"/>
<evidence type="ECO:0000313" key="8">
    <source>
        <dbReference type="EMBL" id="EHO63326.1"/>
    </source>
</evidence>
<name>H1CZF8_9FIRM</name>
<dbReference type="InterPro" id="IPR004095">
    <property type="entry name" value="TGS"/>
</dbReference>
<feature type="domain" description="HD" evidence="6">
    <location>
        <begin position="118"/>
        <end position="217"/>
    </location>
</feature>
<dbReference type="InterPro" id="IPR007685">
    <property type="entry name" value="RelA_SpoT"/>
</dbReference>
<dbReference type="Pfam" id="PF13328">
    <property type="entry name" value="HD_4"/>
    <property type="match status" value="1"/>
</dbReference>
<dbReference type="Gene3D" id="3.30.70.260">
    <property type="match status" value="1"/>
</dbReference>
<dbReference type="CDD" id="cd05399">
    <property type="entry name" value="NT_Rel-Spo_like"/>
    <property type="match status" value="1"/>
</dbReference>
<dbReference type="SUPFAM" id="SSF55021">
    <property type="entry name" value="ACT-like"/>
    <property type="match status" value="1"/>
</dbReference>
<dbReference type="PROSITE" id="PS51671">
    <property type="entry name" value="ACT"/>
    <property type="match status" value="1"/>
</dbReference>
<evidence type="ECO:0000256" key="1">
    <source>
        <dbReference type="ARBA" id="ARBA00004976"/>
    </source>
</evidence>
<dbReference type="UniPathway" id="UPA00908">
    <property type="reaction ID" value="UER00884"/>
</dbReference>
<dbReference type="Gene3D" id="1.10.3210.10">
    <property type="entry name" value="Hypothetical protein af1432"/>
    <property type="match status" value="1"/>
</dbReference>
<dbReference type="FunFam" id="3.30.460.10:FF:000001">
    <property type="entry name" value="GTP pyrophosphokinase RelA"/>
    <property type="match status" value="1"/>
</dbReference>
<dbReference type="Pfam" id="PF04607">
    <property type="entry name" value="RelA_SpoT"/>
    <property type="match status" value="1"/>
</dbReference>
<dbReference type="GO" id="GO:0008728">
    <property type="term" value="F:GTP diphosphokinase activity"/>
    <property type="evidence" value="ECO:0007669"/>
    <property type="project" value="UniProtKB-EC"/>
</dbReference>
<dbReference type="NCBIfam" id="TIGR00691">
    <property type="entry name" value="spoT_relA"/>
    <property type="match status" value="1"/>
</dbReference>
<dbReference type="Pfam" id="PF13291">
    <property type="entry name" value="ACT_4"/>
    <property type="match status" value="1"/>
</dbReference>
<dbReference type="InterPro" id="IPR004811">
    <property type="entry name" value="RelA/Spo_fam"/>
</dbReference>
<dbReference type="PROSITE" id="PS51831">
    <property type="entry name" value="HD"/>
    <property type="match status" value="1"/>
</dbReference>
<evidence type="ECO:0000256" key="4">
    <source>
        <dbReference type="RuleBase" id="RU003847"/>
    </source>
</evidence>
<protein>
    <recommendedName>
        <fullName evidence="2">GTP diphosphokinase</fullName>
        <ecNumber evidence="2">2.7.6.5</ecNumber>
    </recommendedName>
</protein>
<reference evidence="8 9" key="1">
    <citation type="submission" date="2011-11" db="EMBL/GenBank/DDBJ databases">
        <title>The Genome Sequence of Dialister succinatiphilus YIT 11850.</title>
        <authorList>
            <consortium name="The Broad Institute Genome Sequencing Platform"/>
            <person name="Earl A."/>
            <person name="Ward D."/>
            <person name="Feldgarden M."/>
            <person name="Gevers D."/>
            <person name="Morotomi M."/>
            <person name="Young S.K."/>
            <person name="Zeng Q."/>
            <person name="Gargeya S."/>
            <person name="Fitzgerald M."/>
            <person name="Haas B."/>
            <person name="Abouelleil A."/>
            <person name="Alvarado L."/>
            <person name="Arachchi H.M."/>
            <person name="Berlin A."/>
            <person name="Brown A."/>
            <person name="Chapman S.B."/>
            <person name="Dunbar C."/>
            <person name="Gearin G."/>
            <person name="Goldberg J."/>
            <person name="Griggs A."/>
            <person name="Gujja S."/>
            <person name="Heiman D."/>
            <person name="Howarth C."/>
            <person name="Lui A."/>
            <person name="MacDonald P.J.P."/>
            <person name="Montmayeur A."/>
            <person name="Murphy C."/>
            <person name="Neiman D."/>
            <person name="Pearson M."/>
            <person name="Priest M."/>
            <person name="Roberts A."/>
            <person name="Saif S."/>
            <person name="Shea T."/>
            <person name="Sisk P."/>
            <person name="Stolte C."/>
            <person name="Sykes S."/>
            <person name="Wortman J."/>
            <person name="Nusbaum C."/>
            <person name="Birren B."/>
        </authorList>
    </citation>
    <scope>NUCLEOTIDE SEQUENCE [LARGE SCALE GENOMIC DNA]</scope>
    <source>
        <strain evidence="8 9">YIT 11850</strain>
    </source>
</reference>
<dbReference type="SUPFAM" id="SSF81301">
    <property type="entry name" value="Nucleotidyltransferase"/>
    <property type="match status" value="1"/>
</dbReference>
<evidence type="ECO:0000259" key="6">
    <source>
        <dbReference type="PROSITE" id="PS51831"/>
    </source>
</evidence>
<dbReference type="CDD" id="cd01668">
    <property type="entry name" value="TGS_RSH"/>
    <property type="match status" value="1"/>
</dbReference>
<dbReference type="Pfam" id="PF19296">
    <property type="entry name" value="RelA_AH_RIS"/>
    <property type="match status" value="1"/>
</dbReference>